<protein>
    <submittedName>
        <fullName evidence="1">Uncharacterized protein</fullName>
    </submittedName>
</protein>
<dbReference type="AlphaFoldDB" id="A0A4C1XEC9"/>
<dbReference type="OrthoDB" id="10525453at2759"/>
<name>A0A4C1XEC9_EUMVA</name>
<sequence length="92" mass="10178">MRNHEGIAGLPGGNGVSDGKGIGLMEELLKWEQHHIGGVPSLEINPYCSNHIIAVFRPGYHNLIHRQNFESVLYAVEEFPRRELTLGAVAMS</sequence>
<organism evidence="1 2">
    <name type="scientific">Eumeta variegata</name>
    <name type="common">Bagworm moth</name>
    <name type="synonym">Eumeta japonica</name>
    <dbReference type="NCBI Taxonomy" id="151549"/>
    <lineage>
        <taxon>Eukaryota</taxon>
        <taxon>Metazoa</taxon>
        <taxon>Ecdysozoa</taxon>
        <taxon>Arthropoda</taxon>
        <taxon>Hexapoda</taxon>
        <taxon>Insecta</taxon>
        <taxon>Pterygota</taxon>
        <taxon>Neoptera</taxon>
        <taxon>Endopterygota</taxon>
        <taxon>Lepidoptera</taxon>
        <taxon>Glossata</taxon>
        <taxon>Ditrysia</taxon>
        <taxon>Tineoidea</taxon>
        <taxon>Psychidae</taxon>
        <taxon>Oiketicinae</taxon>
        <taxon>Eumeta</taxon>
    </lineage>
</organism>
<gene>
    <name evidence="1" type="ORF">EVAR_50971_1</name>
</gene>
<dbReference type="EMBL" id="BGZK01000791">
    <property type="protein sequence ID" value="GBP60607.1"/>
    <property type="molecule type" value="Genomic_DNA"/>
</dbReference>
<reference evidence="1 2" key="1">
    <citation type="journal article" date="2019" name="Commun. Biol.">
        <title>The bagworm genome reveals a unique fibroin gene that provides high tensile strength.</title>
        <authorList>
            <person name="Kono N."/>
            <person name="Nakamura H."/>
            <person name="Ohtoshi R."/>
            <person name="Tomita M."/>
            <person name="Numata K."/>
            <person name="Arakawa K."/>
        </authorList>
    </citation>
    <scope>NUCLEOTIDE SEQUENCE [LARGE SCALE GENOMIC DNA]</scope>
</reference>
<proteinExistence type="predicted"/>
<dbReference type="Proteomes" id="UP000299102">
    <property type="component" value="Unassembled WGS sequence"/>
</dbReference>
<evidence type="ECO:0000313" key="1">
    <source>
        <dbReference type="EMBL" id="GBP60607.1"/>
    </source>
</evidence>
<evidence type="ECO:0000313" key="2">
    <source>
        <dbReference type="Proteomes" id="UP000299102"/>
    </source>
</evidence>
<keyword evidence="2" id="KW-1185">Reference proteome</keyword>
<accession>A0A4C1XEC9</accession>
<comment type="caution">
    <text evidence="1">The sequence shown here is derived from an EMBL/GenBank/DDBJ whole genome shotgun (WGS) entry which is preliminary data.</text>
</comment>